<keyword evidence="2" id="KW-0732">Signal</keyword>
<feature type="signal peptide" evidence="2">
    <location>
        <begin position="1"/>
        <end position="29"/>
    </location>
</feature>
<dbReference type="InterPro" id="IPR023996">
    <property type="entry name" value="TonB-dep_OMP_SusC/RagA"/>
</dbReference>
<dbReference type="InterPro" id="IPR037066">
    <property type="entry name" value="Plug_dom_sf"/>
</dbReference>
<keyword evidence="1" id="KW-0813">Transport</keyword>
<protein>
    <submittedName>
        <fullName evidence="3">TonB-linked outer membrane protein, SusC/RagA family</fullName>
    </submittedName>
</protein>
<dbReference type="OrthoDB" id="9768177at2"/>
<dbReference type="EMBL" id="FOPP01000003">
    <property type="protein sequence ID" value="SFG91963.1"/>
    <property type="molecule type" value="Genomic_DNA"/>
</dbReference>
<keyword evidence="1" id="KW-0472">Membrane</keyword>
<dbReference type="STRING" id="414048.SAMN04489864_103223"/>
<dbReference type="InterPro" id="IPR039426">
    <property type="entry name" value="TonB-dep_rcpt-like"/>
</dbReference>
<dbReference type="GO" id="GO:0009279">
    <property type="term" value="C:cell outer membrane"/>
    <property type="evidence" value="ECO:0007669"/>
    <property type="project" value="UniProtKB-SubCell"/>
</dbReference>
<proteinExistence type="inferred from homology"/>
<keyword evidence="1" id="KW-0812">Transmembrane</keyword>
<feature type="chain" id="PRO_5011464304" evidence="2">
    <location>
        <begin position="30"/>
        <end position="942"/>
    </location>
</feature>
<sequence>MDKKSTLFQLKSQLILWLLCLAAVGQVLAQQQKSDDENLMVPDSVLKKIKLQDRHINQWFSTTQKRKNVEGSTTIYNEDVMTTPVSDITNVIAGRLPGLYSSKSSGRTGPMFDASSLTLRGQTPLLIIDGVQRSFTSFNVDDIKSITVMNDALSNAMFGLRSGNGVIYITTKDRSIEKPFELGFSAQFGANEQFKRPNFITGADYARLYNEAQQNTFPGATPLYSEERIAALQNGTNDPYTNPNNDWYNTVYKKSNTQQRYAINAAGNGKNYRFYTSVEHFAQDGNFLTNKDNPYNTDNYYKRYNLRTNAQIDFNEDIQLGLNIFGSVENNNEPGVTGSTIMSRIYGTSPLEYPAKNADGSYGGTTSFLTNILASTISSGYIQYNERSLSADVSLKYKLDDITKGLWTKALLSINNYYLQRIARTKSFAIYYPNLSTGEYTKVGSDGVLEAGAGIQSISSQYKQTFFNGLIGYDKAMGNHEFNVLATYNLTNLIDSYTQLNQVYQTAGLKANYSYNEKYLAELALAYSGFNRYAEGNRWGFLPAIGLGWIVSKEEWFNSKAINLLKLRGTIGKSAYADPSNYYTYLQNYSVASTGYNFGATATAVAGALQNSMNNPNITWEKALKIDVGIEAQFLNHFNIALNYYNNKYVDELISPANGYASGIIGLGYPSVNAGKTRYFGYETSLGYQSENDGINYFIKGNLSIAKNKIISRAEGNYPYSWMYRAGQPSATFGYEAIGFYQAGEDFTKTANIPGYTPSAGDIRYNDLNKDGVIDFLDQKAIAGTKPLVFFGLNFGFNYRNFDFNALIEGRVNREIYYASSSFLAFNNNNGNVLDYTTENRWTPQNPVNATLPRLTLGNNTYNTQSSSFWVKRADYIRLKNAEIGYTIPAKLLSKAKISKLRVFVNGYNLLTASKLAYLDPETGLSGFANYRIMNAGVSLKL</sequence>
<dbReference type="AlphaFoldDB" id="A0A1I2VSG1"/>
<dbReference type="NCBIfam" id="TIGR04056">
    <property type="entry name" value="OMP_RagA_SusC"/>
    <property type="match status" value="1"/>
</dbReference>
<gene>
    <name evidence="3" type="ORF">SAMN04489864_103223</name>
</gene>
<evidence type="ECO:0000313" key="3">
    <source>
        <dbReference type="EMBL" id="SFG91963.1"/>
    </source>
</evidence>
<accession>A0A1I2VSG1</accession>
<keyword evidence="1" id="KW-0998">Cell outer membrane</keyword>
<evidence type="ECO:0000313" key="4">
    <source>
        <dbReference type="Proteomes" id="UP000199666"/>
    </source>
</evidence>
<dbReference type="RefSeq" id="WP_090992733.1">
    <property type="nucleotide sequence ID" value="NZ_FOPP01000003.1"/>
</dbReference>
<evidence type="ECO:0000256" key="2">
    <source>
        <dbReference type="SAM" id="SignalP"/>
    </source>
</evidence>
<dbReference type="Gene3D" id="2.170.130.10">
    <property type="entry name" value="TonB-dependent receptor, plug domain"/>
    <property type="match status" value="1"/>
</dbReference>
<organism evidence="3 4">
    <name type="scientific">Pedobacter insulae</name>
    <dbReference type="NCBI Taxonomy" id="414048"/>
    <lineage>
        <taxon>Bacteria</taxon>
        <taxon>Pseudomonadati</taxon>
        <taxon>Bacteroidota</taxon>
        <taxon>Sphingobacteriia</taxon>
        <taxon>Sphingobacteriales</taxon>
        <taxon>Sphingobacteriaceae</taxon>
        <taxon>Pedobacter</taxon>
    </lineage>
</organism>
<comment type="similarity">
    <text evidence="1">Belongs to the TonB-dependent receptor family.</text>
</comment>
<keyword evidence="1" id="KW-1134">Transmembrane beta strand</keyword>
<dbReference type="SUPFAM" id="SSF56935">
    <property type="entry name" value="Porins"/>
    <property type="match status" value="1"/>
</dbReference>
<evidence type="ECO:0000256" key="1">
    <source>
        <dbReference type="PROSITE-ProRule" id="PRU01360"/>
    </source>
</evidence>
<dbReference type="Proteomes" id="UP000199666">
    <property type="component" value="Unassembled WGS sequence"/>
</dbReference>
<name>A0A1I2VSG1_9SPHI</name>
<keyword evidence="4" id="KW-1185">Reference proteome</keyword>
<reference evidence="3 4" key="1">
    <citation type="submission" date="2016-10" db="EMBL/GenBank/DDBJ databases">
        <authorList>
            <person name="de Groot N.N."/>
        </authorList>
    </citation>
    <scope>NUCLEOTIDE SEQUENCE [LARGE SCALE GENOMIC DNA]</scope>
    <source>
        <strain evidence="3 4">DSM 18684</strain>
    </source>
</reference>
<dbReference type="PROSITE" id="PS52016">
    <property type="entry name" value="TONB_DEPENDENT_REC_3"/>
    <property type="match status" value="1"/>
</dbReference>
<comment type="subcellular location">
    <subcellularLocation>
        <location evidence="1">Cell outer membrane</location>
        <topology evidence="1">Multi-pass membrane protein</topology>
    </subcellularLocation>
</comment>